<evidence type="ECO:0000313" key="2">
    <source>
        <dbReference type="Proteomes" id="UP000694240"/>
    </source>
</evidence>
<evidence type="ECO:0000313" key="1">
    <source>
        <dbReference type="EMBL" id="KAG7638759.1"/>
    </source>
</evidence>
<dbReference type="AlphaFoldDB" id="A0A8T2FSX2"/>
<comment type="caution">
    <text evidence="1">The sequence shown here is derived from an EMBL/GenBank/DDBJ whole genome shotgun (WGS) entry which is preliminary data.</text>
</comment>
<reference evidence="1 2" key="1">
    <citation type="submission" date="2020-12" db="EMBL/GenBank/DDBJ databases">
        <title>Concerted genomic and epigenomic changes stabilize Arabidopsis allopolyploids.</title>
        <authorList>
            <person name="Chen Z."/>
        </authorList>
    </citation>
    <scope>NUCLEOTIDE SEQUENCE [LARGE SCALE GENOMIC DNA]</scope>
    <source>
        <strain evidence="1">Allo738</strain>
        <tissue evidence="1">Leaf</tissue>
    </source>
</reference>
<keyword evidence="2" id="KW-1185">Reference proteome</keyword>
<organism evidence="1 2">
    <name type="scientific">Arabidopsis thaliana x Arabidopsis arenosa</name>
    <dbReference type="NCBI Taxonomy" id="1240361"/>
    <lineage>
        <taxon>Eukaryota</taxon>
        <taxon>Viridiplantae</taxon>
        <taxon>Streptophyta</taxon>
        <taxon>Embryophyta</taxon>
        <taxon>Tracheophyta</taxon>
        <taxon>Spermatophyta</taxon>
        <taxon>Magnoliopsida</taxon>
        <taxon>eudicotyledons</taxon>
        <taxon>Gunneridae</taxon>
        <taxon>Pentapetalae</taxon>
        <taxon>rosids</taxon>
        <taxon>malvids</taxon>
        <taxon>Brassicales</taxon>
        <taxon>Brassicaceae</taxon>
        <taxon>Camelineae</taxon>
        <taxon>Arabidopsis</taxon>
    </lineage>
</organism>
<accession>A0A8T2FSX2</accession>
<name>A0A8T2FSX2_9BRAS</name>
<proteinExistence type="predicted"/>
<dbReference type="EMBL" id="JAEFBK010000002">
    <property type="protein sequence ID" value="KAG7638759.1"/>
    <property type="molecule type" value="Genomic_DNA"/>
</dbReference>
<sequence>MPAWSMWYPKDPVRIYNQDLITMSKSGSGIVGYYSSLSPTTPIPTTTGLVRLH</sequence>
<gene>
    <name evidence="1" type="ORF">ISN45_At02g031630</name>
</gene>
<protein>
    <submittedName>
        <fullName evidence="1">Uncharacterized protein</fullName>
    </submittedName>
</protein>
<dbReference type="Proteomes" id="UP000694240">
    <property type="component" value="Chromosome 2"/>
</dbReference>